<comment type="caution">
    <text evidence="2">The sequence shown here is derived from an EMBL/GenBank/DDBJ whole genome shotgun (WGS) entry which is preliminary data.</text>
</comment>
<keyword evidence="1" id="KW-0812">Transmembrane</keyword>
<evidence type="ECO:0000256" key="1">
    <source>
        <dbReference type="SAM" id="Phobius"/>
    </source>
</evidence>
<evidence type="ECO:0000313" key="2">
    <source>
        <dbReference type="EMBL" id="KAG9234088.1"/>
    </source>
</evidence>
<keyword evidence="1" id="KW-0472">Membrane</keyword>
<dbReference type="AlphaFoldDB" id="A0A9P8C4X5"/>
<dbReference type="EMBL" id="MU251475">
    <property type="protein sequence ID" value="KAG9234088.1"/>
    <property type="molecule type" value="Genomic_DNA"/>
</dbReference>
<evidence type="ECO:0000313" key="3">
    <source>
        <dbReference type="Proteomes" id="UP000824998"/>
    </source>
</evidence>
<reference evidence="2" key="1">
    <citation type="journal article" date="2021" name="IMA Fungus">
        <title>Genomic characterization of three marine fungi, including Emericellopsis atlantica sp. nov. with signatures of a generalist lifestyle and marine biomass degradation.</title>
        <authorList>
            <person name="Hagestad O.C."/>
            <person name="Hou L."/>
            <person name="Andersen J.H."/>
            <person name="Hansen E.H."/>
            <person name="Altermark B."/>
            <person name="Li C."/>
            <person name="Kuhnert E."/>
            <person name="Cox R.J."/>
            <person name="Crous P.W."/>
            <person name="Spatafora J.W."/>
            <person name="Lail K."/>
            <person name="Amirebrahimi M."/>
            <person name="Lipzen A."/>
            <person name="Pangilinan J."/>
            <person name="Andreopoulos W."/>
            <person name="Hayes R.D."/>
            <person name="Ng V."/>
            <person name="Grigoriev I.V."/>
            <person name="Jackson S.A."/>
            <person name="Sutton T.D.S."/>
            <person name="Dobson A.D.W."/>
            <person name="Rama T."/>
        </authorList>
    </citation>
    <scope>NUCLEOTIDE SEQUENCE</scope>
    <source>
        <strain evidence="2">TRa018bII</strain>
    </source>
</reference>
<feature type="transmembrane region" description="Helical" evidence="1">
    <location>
        <begin position="46"/>
        <end position="72"/>
    </location>
</feature>
<keyword evidence="1" id="KW-1133">Transmembrane helix</keyword>
<accession>A0A9P8C4X5</accession>
<name>A0A9P8C4X5_9HELO</name>
<dbReference type="Proteomes" id="UP000824998">
    <property type="component" value="Unassembled WGS sequence"/>
</dbReference>
<keyword evidence="3" id="KW-1185">Reference proteome</keyword>
<sequence length="206" mass="23601">MCLKFGDSIKCRANLEHPGQATFYFATVPVVPPSSTPEHLRSTFKVLALVAVVVNAFIVTILITCPCFLLLLHHYCLSALCHSFNSPGNISPISLSPLTRRDNLDNSIRNNTSLAIVGLGQTIRDSSRRFEFVCSGLVVKFKQRLHCLYRLLLLRRQRTEPSNFPRIRRDSQDRLLSPRRRLPTEDRPLYFHLYQRLHSTAERSII</sequence>
<protein>
    <submittedName>
        <fullName evidence="2">Uncharacterized protein</fullName>
    </submittedName>
</protein>
<gene>
    <name evidence="2" type="ORF">BJ875DRAFT_25570</name>
</gene>
<organism evidence="2 3">
    <name type="scientific">Amylocarpus encephaloides</name>
    <dbReference type="NCBI Taxonomy" id="45428"/>
    <lineage>
        <taxon>Eukaryota</taxon>
        <taxon>Fungi</taxon>
        <taxon>Dikarya</taxon>
        <taxon>Ascomycota</taxon>
        <taxon>Pezizomycotina</taxon>
        <taxon>Leotiomycetes</taxon>
        <taxon>Helotiales</taxon>
        <taxon>Helotiales incertae sedis</taxon>
        <taxon>Amylocarpus</taxon>
    </lineage>
</organism>
<proteinExistence type="predicted"/>